<organism evidence="1 2">
    <name type="scientific">Polyplosphaeria fusca</name>
    <dbReference type="NCBI Taxonomy" id="682080"/>
    <lineage>
        <taxon>Eukaryota</taxon>
        <taxon>Fungi</taxon>
        <taxon>Dikarya</taxon>
        <taxon>Ascomycota</taxon>
        <taxon>Pezizomycotina</taxon>
        <taxon>Dothideomycetes</taxon>
        <taxon>Pleosporomycetidae</taxon>
        <taxon>Pleosporales</taxon>
        <taxon>Tetraplosphaeriaceae</taxon>
        <taxon>Polyplosphaeria</taxon>
    </lineage>
</organism>
<reference evidence="1" key="1">
    <citation type="journal article" date="2020" name="Stud. Mycol.">
        <title>101 Dothideomycetes genomes: a test case for predicting lifestyles and emergence of pathogens.</title>
        <authorList>
            <person name="Haridas S."/>
            <person name="Albert R."/>
            <person name="Binder M."/>
            <person name="Bloem J."/>
            <person name="Labutti K."/>
            <person name="Salamov A."/>
            <person name="Andreopoulos B."/>
            <person name="Baker S."/>
            <person name="Barry K."/>
            <person name="Bills G."/>
            <person name="Bluhm B."/>
            <person name="Cannon C."/>
            <person name="Castanera R."/>
            <person name="Culley D."/>
            <person name="Daum C."/>
            <person name="Ezra D."/>
            <person name="Gonzalez J."/>
            <person name="Henrissat B."/>
            <person name="Kuo A."/>
            <person name="Liang C."/>
            <person name="Lipzen A."/>
            <person name="Lutzoni F."/>
            <person name="Magnuson J."/>
            <person name="Mondo S."/>
            <person name="Nolan M."/>
            <person name="Ohm R."/>
            <person name="Pangilinan J."/>
            <person name="Park H.-J."/>
            <person name="Ramirez L."/>
            <person name="Alfaro M."/>
            <person name="Sun H."/>
            <person name="Tritt A."/>
            <person name="Yoshinaga Y."/>
            <person name="Zwiers L.-H."/>
            <person name="Turgeon B."/>
            <person name="Goodwin S."/>
            <person name="Spatafora J."/>
            <person name="Crous P."/>
            <person name="Grigoriev I."/>
        </authorList>
    </citation>
    <scope>NUCLEOTIDE SEQUENCE</scope>
    <source>
        <strain evidence="1">CBS 125425</strain>
    </source>
</reference>
<dbReference type="AlphaFoldDB" id="A0A9P4R176"/>
<accession>A0A9P4R176</accession>
<dbReference type="EMBL" id="ML996139">
    <property type="protein sequence ID" value="KAF2735175.1"/>
    <property type="molecule type" value="Genomic_DNA"/>
</dbReference>
<comment type="caution">
    <text evidence="1">The sequence shown here is derived from an EMBL/GenBank/DDBJ whole genome shotgun (WGS) entry which is preliminary data.</text>
</comment>
<dbReference type="Proteomes" id="UP000799444">
    <property type="component" value="Unassembled WGS sequence"/>
</dbReference>
<evidence type="ECO:0000313" key="1">
    <source>
        <dbReference type="EMBL" id="KAF2735175.1"/>
    </source>
</evidence>
<proteinExistence type="predicted"/>
<sequence length="167" mass="18633">MTGDQSLVLYRGSSSLGSSLATRSNPSALIPSHFFTQQTGTAIATELLYRLLIDIINRCLHHFQHFASQQLDNLSSYLERRSLERQKARLEAAAQAKVSGDGGLKIVEEVSKLVDEKEWEGAPWERNCVIGGEMGPRGPPRWMKGVLTGVKEGRMQARDFWIHTHGD</sequence>
<keyword evidence="2" id="KW-1185">Reference proteome</keyword>
<evidence type="ECO:0000313" key="2">
    <source>
        <dbReference type="Proteomes" id="UP000799444"/>
    </source>
</evidence>
<name>A0A9P4R176_9PLEO</name>
<protein>
    <submittedName>
        <fullName evidence="1">Uncharacterized protein</fullName>
    </submittedName>
</protein>
<dbReference type="OrthoDB" id="3944805at2759"/>
<gene>
    <name evidence="1" type="ORF">EJ04DRAFT_221294</name>
</gene>